<gene>
    <name evidence="9" type="ORF">DMAD_00275</name>
</gene>
<reference evidence="9 10" key="1">
    <citation type="submission" date="2024-02" db="EMBL/GenBank/DDBJ databases">
        <title>A chromosome-level genome assembly of Drosophila madeirensis, a fruit fly species endemic to Madeira island.</title>
        <authorList>
            <person name="Tomihara K."/>
            <person name="Llopart A."/>
            <person name="Yamamoto D."/>
        </authorList>
    </citation>
    <scope>NUCLEOTIDE SEQUENCE [LARGE SCALE GENOMIC DNA]</scope>
    <source>
        <strain evidence="9 10">RF1</strain>
    </source>
</reference>
<evidence type="ECO:0000256" key="5">
    <source>
        <dbReference type="ARBA" id="ARBA00023163"/>
    </source>
</evidence>
<dbReference type="Proteomes" id="UP001500889">
    <property type="component" value="Chromosome A"/>
</dbReference>
<comment type="function">
    <text evidence="6">Involved in transvection phenomena (= synapsis-dependent gene expression), where the synaptic pairing of chromosomes carrying genes with which zeste interacts influences the expression of these genes. Zeste binds to DNA and stimulates transcription from a nearby promoter.</text>
</comment>
<dbReference type="Pfam" id="PF13873">
    <property type="entry name" value="Myb_DNA-bind_5"/>
    <property type="match status" value="1"/>
</dbReference>
<dbReference type="EMBL" id="AP029266">
    <property type="protein sequence ID" value="BFG00241.1"/>
    <property type="molecule type" value="Genomic_DNA"/>
</dbReference>
<keyword evidence="5" id="KW-0804">Transcription</keyword>
<name>A0AAU9FXC2_DROMD</name>
<keyword evidence="4" id="KW-0238">DNA-binding</keyword>
<feature type="region of interest" description="Disordered" evidence="7">
    <location>
        <begin position="539"/>
        <end position="566"/>
    </location>
</feature>
<feature type="region of interest" description="Disordered" evidence="7">
    <location>
        <begin position="376"/>
        <end position="395"/>
    </location>
</feature>
<feature type="compositionally biased region" description="Polar residues" evidence="7">
    <location>
        <begin position="236"/>
        <end position="245"/>
    </location>
</feature>
<evidence type="ECO:0000256" key="2">
    <source>
        <dbReference type="ARBA" id="ARBA00016807"/>
    </source>
</evidence>
<dbReference type="PANTHER" id="PTHR21411:SF0">
    <property type="entry name" value="REGULATORY PROTEIN ZESTE"/>
    <property type="match status" value="1"/>
</dbReference>
<dbReference type="InterPro" id="IPR028002">
    <property type="entry name" value="Myb_DNA-bind_5"/>
</dbReference>
<feature type="domain" description="Myb/SANT-like DNA-binding" evidence="8">
    <location>
        <begin position="90"/>
        <end position="164"/>
    </location>
</feature>
<comment type="subunit">
    <text evidence="1">Self-associates forming complexes of several hundred monomers.</text>
</comment>
<evidence type="ECO:0000256" key="1">
    <source>
        <dbReference type="ARBA" id="ARBA00011764"/>
    </source>
</evidence>
<feature type="compositionally biased region" description="Acidic residues" evidence="7">
    <location>
        <begin position="249"/>
        <end position="258"/>
    </location>
</feature>
<feature type="region of interest" description="Disordered" evidence="7">
    <location>
        <begin position="1"/>
        <end position="68"/>
    </location>
</feature>
<keyword evidence="10" id="KW-1185">Reference proteome</keyword>
<feature type="compositionally biased region" description="Basic residues" evidence="7">
    <location>
        <begin position="1"/>
        <end position="11"/>
    </location>
</feature>
<evidence type="ECO:0000256" key="6">
    <source>
        <dbReference type="ARBA" id="ARBA00025466"/>
    </source>
</evidence>
<feature type="compositionally biased region" description="Polar residues" evidence="7">
    <location>
        <begin position="199"/>
        <end position="209"/>
    </location>
</feature>
<protein>
    <recommendedName>
        <fullName evidence="2">Regulatory protein zeste</fullName>
    </recommendedName>
</protein>
<feature type="region of interest" description="Disordered" evidence="7">
    <location>
        <begin position="236"/>
        <end position="259"/>
    </location>
</feature>
<feature type="region of interest" description="Disordered" evidence="7">
    <location>
        <begin position="446"/>
        <end position="493"/>
    </location>
</feature>
<evidence type="ECO:0000256" key="3">
    <source>
        <dbReference type="ARBA" id="ARBA00023015"/>
    </source>
</evidence>
<organism evidence="9 10">
    <name type="scientific">Drosophila madeirensis</name>
    <name type="common">Fruit fly</name>
    <dbReference type="NCBI Taxonomy" id="30013"/>
    <lineage>
        <taxon>Eukaryota</taxon>
        <taxon>Metazoa</taxon>
        <taxon>Ecdysozoa</taxon>
        <taxon>Arthropoda</taxon>
        <taxon>Hexapoda</taxon>
        <taxon>Insecta</taxon>
        <taxon>Pterygota</taxon>
        <taxon>Neoptera</taxon>
        <taxon>Endopterygota</taxon>
        <taxon>Diptera</taxon>
        <taxon>Brachycera</taxon>
        <taxon>Muscomorpha</taxon>
        <taxon>Ephydroidea</taxon>
        <taxon>Drosophilidae</taxon>
        <taxon>Drosophila</taxon>
        <taxon>Sophophora</taxon>
    </lineage>
</organism>
<feature type="compositionally biased region" description="Low complexity" evidence="7">
    <location>
        <begin position="376"/>
        <end position="394"/>
    </location>
</feature>
<accession>A0AAU9FXC2</accession>
<evidence type="ECO:0000256" key="7">
    <source>
        <dbReference type="SAM" id="MobiDB-lite"/>
    </source>
</evidence>
<keyword evidence="3" id="KW-0805">Transcription regulation</keyword>
<dbReference type="AlphaFoldDB" id="A0AAU9FXC2"/>
<evidence type="ECO:0000256" key="4">
    <source>
        <dbReference type="ARBA" id="ARBA00023125"/>
    </source>
</evidence>
<proteinExistence type="predicted"/>
<feature type="compositionally biased region" description="Low complexity" evidence="7">
    <location>
        <begin position="468"/>
        <end position="484"/>
    </location>
</feature>
<dbReference type="GO" id="GO:0003677">
    <property type="term" value="F:DNA binding"/>
    <property type="evidence" value="ECO:0007669"/>
    <property type="project" value="UniProtKB-KW"/>
</dbReference>
<evidence type="ECO:0000259" key="8">
    <source>
        <dbReference type="Pfam" id="PF13873"/>
    </source>
</evidence>
<dbReference type="PANTHER" id="PTHR21411">
    <property type="entry name" value="APONTIC"/>
    <property type="match status" value="1"/>
</dbReference>
<evidence type="ECO:0000313" key="10">
    <source>
        <dbReference type="Proteomes" id="UP001500889"/>
    </source>
</evidence>
<sequence length="649" mass="68681">MPPVRGHRRSSRQAPRLITPHPGKKTKDRRGSGRGRGSSSNSVRGRGSHKIRTVAAGRPRKVLPPLPLPLPPLMGRSFKTSCKRLKMEKTPRYTQRERNMVLGYAAQYKDVIENKRTDAESNRKKDEVWLQIAKEFNSQVYHQRSAKQLRQLYKNMKLLLKKDLCGEDKTNGTFLDLLNTLSQQDSVAQYIAEQMSPDGGNQSNGANGHQQDDYEDSKMPLYEGMDTDVVLIKSETISDNEQTENGMECLDDDDDDDCPSPKAPEVCLEEEDDVLFATDLRQLQQVSAGLAVSGAAACSSSISLPGGLASLNGPLNGLSDAVPRAASSPVCSTKTSISSSGSYVSSTPKPDITIQTVGHIRVGSFANINKTLQNGSATTNASNGNGNANSSSNSVGVQHLTAEQVQQHMLLNGLGLSAVNPPQQTLQAAINAATASVSASGAIGGGAAFGSNRRTPPTLQLPRLQRGNNNANNNSNHNHNHSSSLGSGTPNGVQLLLNGHHNQHGRDKATQGVAIGAAGSFNGYNGLAVTVPCLNSSNSSANSSGGGGMLMSSSNGGSGNGTGPRAQHQEYMMSLAIEERKRKIDLLDAQIDYWQTLTKKLGAQPGHFPNPACLCHFPGSAALGHVTGVNSSASSSSSAGVLQTQTSSS</sequence>
<feature type="region of interest" description="Disordered" evidence="7">
    <location>
        <begin position="195"/>
        <end position="219"/>
    </location>
</feature>
<evidence type="ECO:0000313" key="9">
    <source>
        <dbReference type="EMBL" id="BFG00241.1"/>
    </source>
</evidence>